<dbReference type="RefSeq" id="WP_209639630.1">
    <property type="nucleotide sequence ID" value="NZ_JAGINW010000001.1"/>
</dbReference>
<comment type="caution">
    <text evidence="1">The sequence shown here is derived from an EMBL/GenBank/DDBJ whole genome shotgun (WGS) entry which is preliminary data.</text>
</comment>
<keyword evidence="2" id="KW-1185">Reference proteome</keyword>
<sequence length="58" mass="6098">MSDTRHIATQDIYAAPGVLAYRKGSEVPASAVENLDCKDKVATEHPKAQSAAKGAAKE</sequence>
<dbReference type="EMBL" id="JAGINW010000001">
    <property type="protein sequence ID" value="MBP2323355.1"/>
    <property type="molecule type" value="Genomic_DNA"/>
</dbReference>
<evidence type="ECO:0008006" key="3">
    <source>
        <dbReference type="Google" id="ProtNLM"/>
    </source>
</evidence>
<reference evidence="1 2" key="1">
    <citation type="submission" date="2021-03" db="EMBL/GenBank/DDBJ databases">
        <title>Sequencing the genomes of 1000 actinobacteria strains.</title>
        <authorList>
            <person name="Klenk H.-P."/>
        </authorList>
    </citation>
    <scope>NUCLEOTIDE SEQUENCE [LARGE SCALE GENOMIC DNA]</scope>
    <source>
        <strain evidence="1 2">DSM 46670</strain>
    </source>
</reference>
<protein>
    <recommendedName>
        <fullName evidence="3">ATP-grasp target RiPP</fullName>
    </recommendedName>
</protein>
<accession>A0ABS4TG07</accession>
<name>A0ABS4TG07_9PSEU</name>
<dbReference type="Proteomes" id="UP001519332">
    <property type="component" value="Unassembled WGS sequence"/>
</dbReference>
<gene>
    <name evidence="1" type="ORF">JOF56_003740</name>
</gene>
<organism evidence="1 2">
    <name type="scientific">Kibdelosporangium banguiense</name>
    <dbReference type="NCBI Taxonomy" id="1365924"/>
    <lineage>
        <taxon>Bacteria</taxon>
        <taxon>Bacillati</taxon>
        <taxon>Actinomycetota</taxon>
        <taxon>Actinomycetes</taxon>
        <taxon>Pseudonocardiales</taxon>
        <taxon>Pseudonocardiaceae</taxon>
        <taxon>Kibdelosporangium</taxon>
    </lineage>
</organism>
<evidence type="ECO:0000313" key="2">
    <source>
        <dbReference type="Proteomes" id="UP001519332"/>
    </source>
</evidence>
<evidence type="ECO:0000313" key="1">
    <source>
        <dbReference type="EMBL" id="MBP2323355.1"/>
    </source>
</evidence>
<proteinExistence type="predicted"/>